<comment type="caution">
    <text evidence="2">The sequence shown here is derived from an EMBL/GenBank/DDBJ whole genome shotgun (WGS) entry which is preliminary data.</text>
</comment>
<dbReference type="GO" id="GO:0008483">
    <property type="term" value="F:transaminase activity"/>
    <property type="evidence" value="ECO:0007669"/>
    <property type="project" value="UniProtKB-KW"/>
</dbReference>
<keyword evidence="3" id="KW-1185">Reference proteome</keyword>
<dbReference type="EMBL" id="JADQDK010000001">
    <property type="protein sequence ID" value="MBW0137096.1"/>
    <property type="molecule type" value="Genomic_DNA"/>
</dbReference>
<gene>
    <name evidence="2" type="ORF">I4I81_22945</name>
</gene>
<evidence type="ECO:0000313" key="3">
    <source>
        <dbReference type="Proteomes" id="UP000694287"/>
    </source>
</evidence>
<dbReference type="RefSeq" id="WP_218616335.1">
    <property type="nucleotide sequence ID" value="NZ_JADQDK010000001.1"/>
</dbReference>
<feature type="domain" description="Aminotransferase class V" evidence="1">
    <location>
        <begin position="22"/>
        <end position="391"/>
    </location>
</feature>
<accession>A0ABS6UYM8</accession>
<proteinExistence type="predicted"/>
<dbReference type="Proteomes" id="UP000694287">
    <property type="component" value="Unassembled WGS sequence"/>
</dbReference>
<dbReference type="Pfam" id="PF00266">
    <property type="entry name" value="Aminotran_5"/>
    <property type="match status" value="1"/>
</dbReference>
<evidence type="ECO:0000313" key="2">
    <source>
        <dbReference type="EMBL" id="MBW0137096.1"/>
    </source>
</evidence>
<dbReference type="InterPro" id="IPR000192">
    <property type="entry name" value="Aminotrans_V_dom"/>
</dbReference>
<protein>
    <submittedName>
        <fullName evidence="2">Aminotransferase class V-fold PLP-dependent enzyme</fullName>
    </submittedName>
</protein>
<dbReference type="PANTHER" id="PTHR43586">
    <property type="entry name" value="CYSTEINE DESULFURASE"/>
    <property type="match status" value="1"/>
</dbReference>
<keyword evidence="2" id="KW-0808">Transferase</keyword>
<evidence type="ECO:0000259" key="1">
    <source>
        <dbReference type="Pfam" id="PF00266"/>
    </source>
</evidence>
<reference evidence="2 3" key="1">
    <citation type="submission" date="2020-11" db="EMBL/GenBank/DDBJ databases">
        <title>Pseudonocardia abyssalis sp. nov. and Pseudonocardia oceani sp. nov., description and phylogenomic analysis of two novel actinomycetes isolated from the deep Southern Ocean.</title>
        <authorList>
            <person name="Parra J."/>
        </authorList>
    </citation>
    <scope>NUCLEOTIDE SEQUENCE [LARGE SCALE GENOMIC DNA]</scope>
    <source>
        <strain evidence="2 3">KRD-168</strain>
    </source>
</reference>
<keyword evidence="2" id="KW-0032">Aminotransferase</keyword>
<organism evidence="2 3">
    <name type="scientific">Pseudonocardia abyssalis</name>
    <dbReference type="NCBI Taxonomy" id="2792008"/>
    <lineage>
        <taxon>Bacteria</taxon>
        <taxon>Bacillati</taxon>
        <taxon>Actinomycetota</taxon>
        <taxon>Actinomycetes</taxon>
        <taxon>Pseudonocardiales</taxon>
        <taxon>Pseudonocardiaceae</taxon>
        <taxon>Pseudonocardia</taxon>
    </lineage>
</organism>
<name>A0ABS6UYM8_9PSEU</name>
<sequence length="403" mass="42037">MPYDVARVRGLIPALGDGWIRLDATAGMQPPEGVVSAVSGAFRRSRSAVGAPFPASRQSADVDVDAEARLAIADLVGADPRGVVLGPGGPAELLRRLADAVGDTWAAGDEIVVSRLDDAANVAPWLWAAGRRDVGVRWAEIDIETCELPTWQFDDLLTDATRVVAITAASGQVGTRVDVAAVAERTRGTGALLVVDACAAAAYGPVRMDPLGADVIALDAAAWGGPHVGALAFRTPALLDRLTACSLDPGARGPQRLEIGPQSFPQLAGLVASVDHLAALDDTATGTRRERLLTSLDELQFHQERLVDDLLLDLIGSGVTVLGPPRHRIPAVAFTHALPAVDVADHLARHGICVLPDTGERGVLAHLGTAEIGGVVRVGLGHYTTRTETRALVEALTTLPALL</sequence>
<dbReference type="PANTHER" id="PTHR43586:SF21">
    <property type="entry name" value="PYRIDOXAL PHOSPHATE (PLP)-DEPENDENT ASPARTATE AMINOTRANSFERASE SUPERFAMILY"/>
    <property type="match status" value="1"/>
</dbReference>